<sequence>MSRDRGSSEARHGFGRRVLMSFKEKHAGSNVTFECSPSGPCLPCLYSEKGENKYRCSETGYRIPFKCVEIKVSVKDLQRTNSRNTQPSLEDSDNMERLNKALHDARDFATSVKNRSLLDDSFTSDNGSQAYITYRGCIPPATEEKLSVLSFEGIVIFLFLFSGSIIYLRKKKAASVSAAGRVQTNSRF</sequence>
<name>A0A834W872_9FABA</name>
<dbReference type="EMBL" id="JAAIUW010000011">
    <property type="protein sequence ID" value="KAF7809226.1"/>
    <property type="molecule type" value="Genomic_DNA"/>
</dbReference>
<comment type="caution">
    <text evidence="2">The sequence shown here is derived from an EMBL/GenBank/DDBJ whole genome shotgun (WGS) entry which is preliminary data.</text>
</comment>
<proteinExistence type="predicted"/>
<keyword evidence="1" id="KW-1133">Transmembrane helix</keyword>
<evidence type="ECO:0000313" key="3">
    <source>
        <dbReference type="Proteomes" id="UP000634136"/>
    </source>
</evidence>
<organism evidence="2 3">
    <name type="scientific">Senna tora</name>
    <dbReference type="NCBI Taxonomy" id="362788"/>
    <lineage>
        <taxon>Eukaryota</taxon>
        <taxon>Viridiplantae</taxon>
        <taxon>Streptophyta</taxon>
        <taxon>Embryophyta</taxon>
        <taxon>Tracheophyta</taxon>
        <taxon>Spermatophyta</taxon>
        <taxon>Magnoliopsida</taxon>
        <taxon>eudicotyledons</taxon>
        <taxon>Gunneridae</taxon>
        <taxon>Pentapetalae</taxon>
        <taxon>rosids</taxon>
        <taxon>fabids</taxon>
        <taxon>Fabales</taxon>
        <taxon>Fabaceae</taxon>
        <taxon>Caesalpinioideae</taxon>
        <taxon>Cassia clade</taxon>
        <taxon>Senna</taxon>
    </lineage>
</organism>
<keyword evidence="3" id="KW-1185">Reference proteome</keyword>
<dbReference type="PANTHER" id="PTHR36336:SF1">
    <property type="entry name" value="OS09G0560400 PROTEIN"/>
    <property type="match status" value="1"/>
</dbReference>
<keyword evidence="1" id="KW-0472">Membrane</keyword>
<dbReference type="OrthoDB" id="2019675at2759"/>
<evidence type="ECO:0000256" key="1">
    <source>
        <dbReference type="SAM" id="Phobius"/>
    </source>
</evidence>
<keyword evidence="1 2" id="KW-0812">Transmembrane</keyword>
<reference evidence="2" key="1">
    <citation type="submission" date="2020-09" db="EMBL/GenBank/DDBJ databases">
        <title>Genome-Enabled Discovery of Anthraquinone Biosynthesis in Senna tora.</title>
        <authorList>
            <person name="Kang S.-H."/>
            <person name="Pandey R.P."/>
            <person name="Lee C.-M."/>
            <person name="Sim J.-S."/>
            <person name="Jeong J.-T."/>
            <person name="Choi B.-S."/>
            <person name="Jung M."/>
            <person name="Ginzburg D."/>
            <person name="Zhao K."/>
            <person name="Won S.Y."/>
            <person name="Oh T.-J."/>
            <person name="Yu Y."/>
            <person name="Kim N.-H."/>
            <person name="Lee O.R."/>
            <person name="Lee T.-H."/>
            <person name="Bashyal P."/>
            <person name="Kim T.-S."/>
            <person name="Lee W.-H."/>
            <person name="Kawkins C."/>
            <person name="Kim C.-K."/>
            <person name="Kim J.S."/>
            <person name="Ahn B.O."/>
            <person name="Rhee S.Y."/>
            <person name="Sohng J.K."/>
        </authorList>
    </citation>
    <scope>NUCLEOTIDE SEQUENCE</scope>
    <source>
        <tissue evidence="2">Leaf</tissue>
    </source>
</reference>
<evidence type="ECO:0000313" key="2">
    <source>
        <dbReference type="EMBL" id="KAF7809226.1"/>
    </source>
</evidence>
<feature type="transmembrane region" description="Helical" evidence="1">
    <location>
        <begin position="146"/>
        <end position="168"/>
    </location>
</feature>
<dbReference type="PANTHER" id="PTHR36336">
    <property type="entry name" value="OS09G0560400 PROTEIN"/>
    <property type="match status" value="1"/>
</dbReference>
<gene>
    <name evidence="2" type="ORF">G2W53_035969</name>
</gene>
<dbReference type="AlphaFoldDB" id="A0A834W872"/>
<dbReference type="Proteomes" id="UP000634136">
    <property type="component" value="Unassembled WGS sequence"/>
</dbReference>
<accession>A0A834W872</accession>
<protein>
    <submittedName>
        <fullName evidence="2">Putative transmembrane protein</fullName>
    </submittedName>
</protein>